<organism evidence="2 3">
    <name type="scientific">Rheinheimera baltica</name>
    <dbReference type="NCBI Taxonomy" id="67576"/>
    <lineage>
        <taxon>Bacteria</taxon>
        <taxon>Pseudomonadati</taxon>
        <taxon>Pseudomonadota</taxon>
        <taxon>Gammaproteobacteria</taxon>
        <taxon>Chromatiales</taxon>
        <taxon>Chromatiaceae</taxon>
        <taxon>Rheinheimera</taxon>
    </lineage>
</organism>
<dbReference type="InterPro" id="IPR043737">
    <property type="entry name" value="DUF5682"/>
</dbReference>
<dbReference type="PANTHER" id="PTHR30634">
    <property type="entry name" value="OUTER MEMBRANE LOLAB LIPOPROTEIN INSERTION APPARATUS"/>
    <property type="match status" value="1"/>
</dbReference>
<protein>
    <submittedName>
        <fullName evidence="2">DUF5682 family protein</fullName>
    </submittedName>
</protein>
<keyword evidence="3" id="KW-1185">Reference proteome</keyword>
<evidence type="ECO:0000313" key="2">
    <source>
        <dbReference type="EMBL" id="MDP5135044.1"/>
    </source>
</evidence>
<feature type="region of interest" description="Disordered" evidence="1">
    <location>
        <begin position="715"/>
        <end position="735"/>
    </location>
</feature>
<sequence>MAESPFHLFGVRHHGPGCARSLLAALHSLEPDCLLVEGPPDGEAMLPLVLDDAMVPPVALLIYNPDESQQASFYPFAEFSPEWQALRYALARGIETRFIDLPITHQFALRKLQTESDAEAESAPISIEENAIEDSEPPAYGDPLDWLAQAAGHGDGESWWNYMIEERCDGLELFAAIREAMTSLREEAPLRQRNEQDEHREALREAHMRKCMRQAAKDGFTRIAVVCGAWHLPALENLPSAKADNDLLKGLPKSKVAATWVPWSYQNLCLRSGYGAGVDSPAWYEHLWQATNNEQRSITWLAKAARLLRENDIDCSSAHIIEAVRLADALAALRERPQAGLDELSEALRTLVCMDNEAPMQLIHRQLIVGEKLGAISPQAPAVPLQRDIEQQQKSLRLKPEATQKNLDLDLRQTNDLARSHLLHRLNLLDIRWGALNRTGHSAKGSFHEIWTLQWEPELAIAIIDASRWGNTLSDAATHKAVNQAQNSQSLPQVSELVQKVLLADLQAAIVPVTQALENLTALASDVTQLLAAIPALSQIARYGNVRNTDVGMVEHILQSLIPRAAIGLPGACSALDDNAAQTMREHLVGAHQAVRLLAQDELNEEWFPALRQLTRLDNTHGLIAGLAARLLFDSQEADTDTTAIHMNQALSLGNDPAAAAAWVEGFLNQSGMILLHDAQLWALLNSWLNELTGDHFTRALPLLRRTFATFSAPERRQLGERAQRPGGQIKASAGSTDFNLDRAEQTIPLLRALMGLPQ</sequence>
<proteinExistence type="predicted"/>
<dbReference type="EMBL" id="JAPJDZ010000005">
    <property type="protein sequence ID" value="MDP5135044.1"/>
    <property type="molecule type" value="Genomic_DNA"/>
</dbReference>
<name>A0ABT9HV89_9GAMM</name>
<comment type="caution">
    <text evidence="2">The sequence shown here is derived from an EMBL/GenBank/DDBJ whole genome shotgun (WGS) entry which is preliminary data.</text>
</comment>
<dbReference type="Pfam" id="PF18934">
    <property type="entry name" value="DUF5682"/>
    <property type="match status" value="1"/>
</dbReference>
<dbReference type="PANTHER" id="PTHR30634:SF14">
    <property type="match status" value="1"/>
</dbReference>
<evidence type="ECO:0000256" key="1">
    <source>
        <dbReference type="SAM" id="MobiDB-lite"/>
    </source>
</evidence>
<dbReference type="RefSeq" id="WP_305973906.1">
    <property type="nucleotide sequence ID" value="NZ_JAPJDZ010000005.1"/>
</dbReference>
<dbReference type="Proteomes" id="UP001231109">
    <property type="component" value="Unassembled WGS sequence"/>
</dbReference>
<feature type="compositionally biased region" description="Basic and acidic residues" evidence="1">
    <location>
        <begin position="715"/>
        <end position="724"/>
    </location>
</feature>
<evidence type="ECO:0000313" key="3">
    <source>
        <dbReference type="Proteomes" id="UP001231109"/>
    </source>
</evidence>
<accession>A0ABT9HV89</accession>
<reference evidence="2 3" key="1">
    <citation type="submission" date="2022-11" db="EMBL/GenBank/DDBJ databases">
        <title>Viruses from the air-sea interface of a natural surface slick.</title>
        <authorList>
            <person name="Rahlff J."/>
            <person name="Holmfeldt K."/>
        </authorList>
    </citation>
    <scope>NUCLEOTIDE SEQUENCE [LARGE SCALE GENOMIC DNA]</scope>
    <source>
        <strain evidence="2 3">SMS4</strain>
    </source>
</reference>
<dbReference type="InterPro" id="IPR050458">
    <property type="entry name" value="LolB"/>
</dbReference>
<gene>
    <name evidence="2" type="ORF">ORJ04_03660</name>
</gene>